<accession>A0ABY7VXH9</accession>
<dbReference type="PROSITE" id="PS00149">
    <property type="entry name" value="SULFATASE_2"/>
    <property type="match status" value="1"/>
</dbReference>
<evidence type="ECO:0000256" key="6">
    <source>
        <dbReference type="ARBA" id="ARBA00022837"/>
    </source>
</evidence>
<keyword evidence="4" id="KW-0732">Signal</keyword>
<evidence type="ECO:0000256" key="2">
    <source>
        <dbReference type="ARBA" id="ARBA00008779"/>
    </source>
</evidence>
<name>A0ABY7VXH9_9BACT</name>
<keyword evidence="6" id="KW-0106">Calcium</keyword>
<protein>
    <submittedName>
        <fullName evidence="8">Sulfatase</fullName>
    </submittedName>
</protein>
<keyword evidence="5" id="KW-0378">Hydrolase</keyword>
<evidence type="ECO:0000256" key="5">
    <source>
        <dbReference type="ARBA" id="ARBA00022801"/>
    </source>
</evidence>
<reference evidence="8 9" key="1">
    <citation type="submission" date="2023-02" db="EMBL/GenBank/DDBJ databases">
        <title>Genome sequence of Lentisphaera profundi SAORIC-696.</title>
        <authorList>
            <person name="Kim e."/>
            <person name="Cho J.-C."/>
            <person name="Choi A."/>
            <person name="Kang I."/>
        </authorList>
    </citation>
    <scope>NUCLEOTIDE SEQUENCE [LARGE SCALE GENOMIC DNA]</scope>
    <source>
        <strain evidence="8 9">SAORIC-696</strain>
    </source>
</reference>
<dbReference type="RefSeq" id="WP_274153763.1">
    <property type="nucleotide sequence ID" value="NZ_CP117812.1"/>
</dbReference>
<evidence type="ECO:0000313" key="9">
    <source>
        <dbReference type="Proteomes" id="UP001214250"/>
    </source>
</evidence>
<dbReference type="InterPro" id="IPR000917">
    <property type="entry name" value="Sulfatase_N"/>
</dbReference>
<dbReference type="SUPFAM" id="SSF53649">
    <property type="entry name" value="Alkaline phosphatase-like"/>
    <property type="match status" value="1"/>
</dbReference>
<dbReference type="PANTHER" id="PTHR42693:SF42">
    <property type="entry name" value="ARYLSULFATASE G"/>
    <property type="match status" value="1"/>
</dbReference>
<dbReference type="CDD" id="cd16144">
    <property type="entry name" value="ARS_like"/>
    <property type="match status" value="1"/>
</dbReference>
<dbReference type="Pfam" id="PF00884">
    <property type="entry name" value="Sulfatase"/>
    <property type="match status" value="1"/>
</dbReference>
<comment type="similarity">
    <text evidence="2">Belongs to the sulfatase family.</text>
</comment>
<organism evidence="8 9">
    <name type="scientific">Lentisphaera profundi</name>
    <dbReference type="NCBI Taxonomy" id="1658616"/>
    <lineage>
        <taxon>Bacteria</taxon>
        <taxon>Pseudomonadati</taxon>
        <taxon>Lentisphaerota</taxon>
        <taxon>Lentisphaeria</taxon>
        <taxon>Lentisphaerales</taxon>
        <taxon>Lentisphaeraceae</taxon>
        <taxon>Lentisphaera</taxon>
    </lineage>
</organism>
<dbReference type="InterPro" id="IPR024607">
    <property type="entry name" value="Sulfatase_CS"/>
</dbReference>
<gene>
    <name evidence="8" type="ORF">PQO03_13730</name>
</gene>
<dbReference type="PROSITE" id="PS00523">
    <property type="entry name" value="SULFATASE_1"/>
    <property type="match status" value="1"/>
</dbReference>
<dbReference type="Proteomes" id="UP001214250">
    <property type="component" value="Chromosome 2"/>
</dbReference>
<dbReference type="Gene3D" id="3.40.720.10">
    <property type="entry name" value="Alkaline Phosphatase, subunit A"/>
    <property type="match status" value="1"/>
</dbReference>
<keyword evidence="3" id="KW-0479">Metal-binding</keyword>
<dbReference type="EMBL" id="CP117812">
    <property type="protein sequence ID" value="WDE98895.1"/>
    <property type="molecule type" value="Genomic_DNA"/>
</dbReference>
<evidence type="ECO:0000313" key="8">
    <source>
        <dbReference type="EMBL" id="WDE98895.1"/>
    </source>
</evidence>
<feature type="domain" description="Sulfatase N-terminal" evidence="7">
    <location>
        <begin position="33"/>
        <end position="388"/>
    </location>
</feature>
<comment type="cofactor">
    <cofactor evidence="1">
        <name>Ca(2+)</name>
        <dbReference type="ChEBI" id="CHEBI:29108"/>
    </cofactor>
</comment>
<dbReference type="InterPro" id="IPR050738">
    <property type="entry name" value="Sulfatase"/>
</dbReference>
<keyword evidence="9" id="KW-1185">Reference proteome</keyword>
<sequence length="617" mass="70017">MPFQKAPLLSLQFWLILLCSSMIYADKQKDFRPNIIIFYVDDLGWQDTPLNNLDDPCPYEMPNLMRLAESGMNLTQAYSPAPSCSPSRAGIFTGQHPAKIGLTHVELGARKLGRPSERVVAPYLETHLNLDLFNLADAMKENGYYSGHVGKWHVGLSAEAYRFDFVDQTRGIHRGLKDRTKDFAQANDKSYPLSKKKYPPFSEKKPQGISYPYDQLTESALDFMKESKDKPFFLNLCHWMVHWPVVTRNGELLEYYCDKMGQDFPPKKGDMTLPGQNNPYFAAMVTSVDWSLGRVMSFLQETDDPRNKGKKLIETTYIFFSSDNGGAEKKAKEIISDNAPLKYGKTNPEEGGIRVPMVTAGPSIAAGSQFDGLVNQLDYFPTILKLTHSKISQKNFDELSGLDISQVLSSESSTILDAKGNERKNLFWHYPHGSKMKSAIRQGDFKLYKNYMSESYELYQLYKNGNRQDIEEQNDLVNEAEYASVLKELSTELDRLLEDNNTEPIHLNPAYTHREKAFALIAKSHFDSTSRKATLTLKSSGPAADKAFIIYLNDPKKVIKRHSHEAKSTLIGMRRPAKLTKSSYELSAQVPKGIDAYCFLFIDENNFQHYSQSYSAK</sequence>
<evidence type="ECO:0000259" key="7">
    <source>
        <dbReference type="Pfam" id="PF00884"/>
    </source>
</evidence>
<dbReference type="PANTHER" id="PTHR42693">
    <property type="entry name" value="ARYLSULFATASE FAMILY MEMBER"/>
    <property type="match status" value="1"/>
</dbReference>
<evidence type="ECO:0000256" key="3">
    <source>
        <dbReference type="ARBA" id="ARBA00022723"/>
    </source>
</evidence>
<evidence type="ECO:0000256" key="4">
    <source>
        <dbReference type="ARBA" id="ARBA00022729"/>
    </source>
</evidence>
<proteinExistence type="inferred from homology"/>
<dbReference type="InterPro" id="IPR017850">
    <property type="entry name" value="Alkaline_phosphatase_core_sf"/>
</dbReference>
<evidence type="ECO:0000256" key="1">
    <source>
        <dbReference type="ARBA" id="ARBA00001913"/>
    </source>
</evidence>